<dbReference type="PANTHER" id="PTHR44111:SF1">
    <property type="entry name" value="ELONGATOR COMPLEX PROTEIN 2"/>
    <property type="match status" value="1"/>
</dbReference>
<name>A0A6U2IET4_9CHLO</name>
<evidence type="ECO:0000313" key="11">
    <source>
        <dbReference type="EMBL" id="CAD8302784.1"/>
    </source>
</evidence>
<gene>
    <name evidence="11" type="ORF">CEUR00632_LOCUS16741</name>
    <name evidence="12" type="ORF">CEUR00632_LOCUS16742</name>
</gene>
<evidence type="ECO:0000313" key="12">
    <source>
        <dbReference type="EMBL" id="CAD8302786.1"/>
    </source>
</evidence>
<dbReference type="PROSITE" id="PS50082">
    <property type="entry name" value="WD_REPEATS_2"/>
    <property type="match status" value="1"/>
</dbReference>
<dbReference type="EMBL" id="HBEC01036055">
    <property type="protein sequence ID" value="CAD8302784.1"/>
    <property type="molecule type" value="Transcribed_RNA"/>
</dbReference>
<evidence type="ECO:0000256" key="5">
    <source>
        <dbReference type="ARBA" id="ARBA00020267"/>
    </source>
</evidence>
<sequence length="128" mass="13637">MPGGGYTDGPDFAPCAAPAAVDGPPLEEHLAQNTLWPEVHKLYGHGNDVYCLAVSRDGRYAASACVAKSASAAEIWVWAVASWRGVAQLAAHTLTVTSLAWSHNDRYLAACSRDRSFSVFRRGGCSDV</sequence>
<evidence type="ECO:0000256" key="1">
    <source>
        <dbReference type="ARBA" id="ARBA00004123"/>
    </source>
</evidence>
<organism evidence="11">
    <name type="scientific">Chlamydomonas euryale</name>
    <dbReference type="NCBI Taxonomy" id="1486919"/>
    <lineage>
        <taxon>Eukaryota</taxon>
        <taxon>Viridiplantae</taxon>
        <taxon>Chlorophyta</taxon>
        <taxon>core chlorophytes</taxon>
        <taxon>Chlorophyceae</taxon>
        <taxon>CS clade</taxon>
        <taxon>Chlamydomonadales</taxon>
        <taxon>Chlamydomonadaceae</taxon>
        <taxon>Chlamydomonas</taxon>
    </lineage>
</organism>
<evidence type="ECO:0000256" key="4">
    <source>
        <dbReference type="ARBA" id="ARBA00005881"/>
    </source>
</evidence>
<reference evidence="11" key="1">
    <citation type="submission" date="2021-01" db="EMBL/GenBank/DDBJ databases">
        <authorList>
            <person name="Corre E."/>
            <person name="Pelletier E."/>
            <person name="Niang G."/>
            <person name="Scheremetjew M."/>
            <person name="Finn R."/>
            <person name="Kale V."/>
            <person name="Holt S."/>
            <person name="Cochrane G."/>
            <person name="Meng A."/>
            <person name="Brown T."/>
            <person name="Cohen L."/>
        </authorList>
    </citation>
    <scope>NUCLEOTIDE SEQUENCE</scope>
    <source>
        <strain evidence="11">CCMP219</strain>
    </source>
</reference>
<evidence type="ECO:0000256" key="10">
    <source>
        <dbReference type="PROSITE-ProRule" id="PRU00221"/>
    </source>
</evidence>
<comment type="pathway">
    <text evidence="3">tRNA modification; 5-methoxycarbonylmethyl-2-thiouridine-tRNA biosynthesis.</text>
</comment>
<dbReference type="GO" id="GO:0005737">
    <property type="term" value="C:cytoplasm"/>
    <property type="evidence" value="ECO:0007669"/>
    <property type="project" value="UniProtKB-SubCell"/>
</dbReference>
<evidence type="ECO:0000256" key="9">
    <source>
        <dbReference type="ARBA" id="ARBA00023242"/>
    </source>
</evidence>
<dbReference type="InterPro" id="IPR037289">
    <property type="entry name" value="Elp2"/>
</dbReference>
<dbReference type="SUPFAM" id="SSF50960">
    <property type="entry name" value="TolB, C-terminal domain"/>
    <property type="match status" value="1"/>
</dbReference>
<dbReference type="UniPathway" id="UPA00988"/>
<evidence type="ECO:0000256" key="7">
    <source>
        <dbReference type="ARBA" id="ARBA00022574"/>
    </source>
</evidence>
<keyword evidence="6" id="KW-0963">Cytoplasm</keyword>
<dbReference type="AlphaFoldDB" id="A0A6U2IET4"/>
<keyword evidence="9" id="KW-0539">Nucleus</keyword>
<proteinExistence type="inferred from homology"/>
<feature type="repeat" description="WD" evidence="10">
    <location>
        <begin position="89"/>
        <end position="120"/>
    </location>
</feature>
<accession>A0A6U2IET4</accession>
<keyword evidence="7 10" id="KW-0853">WD repeat</keyword>
<dbReference type="PANTHER" id="PTHR44111">
    <property type="entry name" value="ELONGATOR COMPLEX PROTEIN 2"/>
    <property type="match status" value="1"/>
</dbReference>
<evidence type="ECO:0000256" key="6">
    <source>
        <dbReference type="ARBA" id="ARBA00022490"/>
    </source>
</evidence>
<evidence type="ECO:0000256" key="2">
    <source>
        <dbReference type="ARBA" id="ARBA00004496"/>
    </source>
</evidence>
<comment type="similarity">
    <text evidence="4">Belongs to the WD repeat ELP2 family.</text>
</comment>
<comment type="subcellular location">
    <subcellularLocation>
        <location evidence="2">Cytoplasm</location>
    </subcellularLocation>
    <subcellularLocation>
        <location evidence="1">Nucleus</location>
    </subcellularLocation>
</comment>
<dbReference type="InterPro" id="IPR015943">
    <property type="entry name" value="WD40/YVTN_repeat-like_dom_sf"/>
</dbReference>
<dbReference type="SMART" id="SM00320">
    <property type="entry name" value="WD40"/>
    <property type="match status" value="2"/>
</dbReference>
<keyword evidence="8" id="KW-0677">Repeat</keyword>
<protein>
    <recommendedName>
        <fullName evidence="5">Elongator complex protein 2</fullName>
    </recommendedName>
</protein>
<dbReference type="GO" id="GO:0033588">
    <property type="term" value="C:elongator holoenzyme complex"/>
    <property type="evidence" value="ECO:0007669"/>
    <property type="project" value="InterPro"/>
</dbReference>
<dbReference type="GO" id="GO:0002098">
    <property type="term" value="P:tRNA wobble uridine modification"/>
    <property type="evidence" value="ECO:0007669"/>
    <property type="project" value="InterPro"/>
</dbReference>
<evidence type="ECO:0000256" key="3">
    <source>
        <dbReference type="ARBA" id="ARBA00005043"/>
    </source>
</evidence>
<dbReference type="Gene3D" id="2.130.10.10">
    <property type="entry name" value="YVTN repeat-like/Quinoprotein amine dehydrogenase"/>
    <property type="match status" value="1"/>
</dbReference>
<dbReference type="InterPro" id="IPR001680">
    <property type="entry name" value="WD40_rpt"/>
</dbReference>
<evidence type="ECO:0000256" key="8">
    <source>
        <dbReference type="ARBA" id="ARBA00022737"/>
    </source>
</evidence>
<dbReference type="EMBL" id="HBEC01036056">
    <property type="protein sequence ID" value="CAD8302786.1"/>
    <property type="molecule type" value="Transcribed_RNA"/>
</dbReference>
<dbReference type="Pfam" id="PF00400">
    <property type="entry name" value="WD40"/>
    <property type="match status" value="2"/>
</dbReference>
<dbReference type="GO" id="GO:0005634">
    <property type="term" value="C:nucleus"/>
    <property type="evidence" value="ECO:0007669"/>
    <property type="project" value="UniProtKB-SubCell"/>
</dbReference>